<feature type="domain" description="PRTase associated wHTH" evidence="1">
    <location>
        <begin position="7"/>
        <end position="46"/>
    </location>
</feature>
<keyword evidence="2" id="KW-0238">DNA-binding</keyword>
<dbReference type="GeneID" id="26135658"/>
<dbReference type="Pfam" id="PF24409">
    <property type="entry name" value="wHTH-PRTase_assc"/>
    <property type="match status" value="1"/>
</dbReference>
<dbReference type="SUPFAM" id="SSF46785">
    <property type="entry name" value="Winged helix' DNA-binding domain"/>
    <property type="match status" value="1"/>
</dbReference>
<dbReference type="Proteomes" id="UP000066042">
    <property type="component" value="Chromosome"/>
</dbReference>
<dbReference type="EMBL" id="CP013050">
    <property type="protein sequence ID" value="ALM74342.1"/>
    <property type="molecule type" value="Genomic_DNA"/>
</dbReference>
<evidence type="ECO:0000313" key="3">
    <source>
        <dbReference type="Proteomes" id="UP000066042"/>
    </source>
</evidence>
<evidence type="ECO:0000313" key="2">
    <source>
        <dbReference type="EMBL" id="ALM74342.1"/>
    </source>
</evidence>
<dbReference type="RefSeq" id="WP_056933259.1">
    <property type="nucleotide sequence ID" value="NZ_CP013050.1"/>
</dbReference>
<dbReference type="STRING" id="55802.TBCH5v1_0366"/>
<reference evidence="2 3" key="1">
    <citation type="journal article" date="2016" name="Genome Announc.">
        <title>Complete genome sequence of the hyperthermophilic and piezophilic archaeon Thermococcus barophilus Ch5, capable of growth at the expense of hydrogenogenesis from carbon monoxide and formate.</title>
        <authorList>
            <person name="Oger P."/>
            <person name="Sokolova T.G."/>
            <person name="Kozhevnikova D.A."/>
            <person name="Taranov E.A."/>
            <person name="Vannier P."/>
            <person name="Lee H.S."/>
            <person name="Kwon K.K."/>
            <person name="Kang S.G."/>
            <person name="Lee J.H."/>
            <person name="Bonch-Osmolovskaya E.A."/>
            <person name="Lebedinsky A.V."/>
        </authorList>
    </citation>
    <scope>NUCLEOTIDE SEQUENCE [LARGE SCALE GENOMIC DNA]</scope>
    <source>
        <strain evidence="3">Ch5</strain>
    </source>
</reference>
<sequence length="90" mass="9930">MVNIEEVLELIKSGYTNPKEIARVMGINVEEVSGIIKILESLGYIEKVEFGSSVCSRCPMKKICSGSCIHFKGQIYQISEKNSSNSSKTP</sequence>
<accession>A0A0S1X967</accession>
<protein>
    <submittedName>
        <fullName evidence="2">Putative DNA-binding protein</fullName>
    </submittedName>
</protein>
<dbReference type="Gene3D" id="1.10.10.10">
    <property type="entry name" value="Winged helix-like DNA-binding domain superfamily/Winged helix DNA-binding domain"/>
    <property type="match status" value="1"/>
</dbReference>
<dbReference type="InterPro" id="IPR036388">
    <property type="entry name" value="WH-like_DNA-bd_sf"/>
</dbReference>
<name>A0A0S1X967_THEBA</name>
<dbReference type="InterPro" id="IPR036390">
    <property type="entry name" value="WH_DNA-bd_sf"/>
</dbReference>
<proteinExistence type="predicted"/>
<dbReference type="GO" id="GO:0003677">
    <property type="term" value="F:DNA binding"/>
    <property type="evidence" value="ECO:0007669"/>
    <property type="project" value="UniProtKB-KW"/>
</dbReference>
<organism evidence="2 3">
    <name type="scientific">Thermococcus barophilus</name>
    <dbReference type="NCBI Taxonomy" id="55802"/>
    <lineage>
        <taxon>Archaea</taxon>
        <taxon>Methanobacteriati</taxon>
        <taxon>Methanobacteriota</taxon>
        <taxon>Thermococci</taxon>
        <taxon>Thermococcales</taxon>
        <taxon>Thermococcaceae</taxon>
        <taxon>Thermococcus</taxon>
    </lineage>
</organism>
<dbReference type="PATRIC" id="fig|55802.8.peg.360"/>
<dbReference type="InterPro" id="IPR057055">
    <property type="entry name" value="wHTH-PRTase_assoc"/>
</dbReference>
<dbReference type="AlphaFoldDB" id="A0A0S1X967"/>
<evidence type="ECO:0000259" key="1">
    <source>
        <dbReference type="Pfam" id="PF24409"/>
    </source>
</evidence>
<gene>
    <name evidence="2" type="ORF">TBCH5v1_0366</name>
</gene>